<keyword evidence="11" id="KW-1185">Reference proteome</keyword>
<dbReference type="GO" id="GO:0022857">
    <property type="term" value="F:transmembrane transporter activity"/>
    <property type="evidence" value="ECO:0007669"/>
    <property type="project" value="InterPro"/>
</dbReference>
<dbReference type="InterPro" id="IPR010065">
    <property type="entry name" value="AA_ABC_transptr_permease_3TM"/>
</dbReference>
<dbReference type="InterPro" id="IPR035906">
    <property type="entry name" value="MetI-like_sf"/>
</dbReference>
<dbReference type="PROSITE" id="PS50928">
    <property type="entry name" value="ABC_TM1"/>
    <property type="match status" value="1"/>
</dbReference>
<proteinExistence type="inferred from homology"/>
<accession>A0A1H1N8E3</accession>
<dbReference type="EMBL" id="LT629765">
    <property type="protein sequence ID" value="SDR95266.1"/>
    <property type="molecule type" value="Genomic_DNA"/>
</dbReference>
<feature type="region of interest" description="Disordered" evidence="8">
    <location>
        <begin position="272"/>
        <end position="318"/>
    </location>
</feature>
<feature type="transmembrane region" description="Helical" evidence="7">
    <location>
        <begin position="21"/>
        <end position="39"/>
    </location>
</feature>
<dbReference type="AlphaFoldDB" id="A0A1H1N8E3"/>
<keyword evidence="3" id="KW-1003">Cell membrane</keyword>
<dbReference type="PANTHER" id="PTHR30614">
    <property type="entry name" value="MEMBRANE COMPONENT OF AMINO ACID ABC TRANSPORTER"/>
    <property type="match status" value="1"/>
</dbReference>
<evidence type="ECO:0000313" key="10">
    <source>
        <dbReference type="EMBL" id="SDR95266.1"/>
    </source>
</evidence>
<evidence type="ECO:0000256" key="2">
    <source>
        <dbReference type="ARBA" id="ARBA00022448"/>
    </source>
</evidence>
<reference evidence="10 11" key="1">
    <citation type="submission" date="2016-10" db="EMBL/GenBank/DDBJ databases">
        <authorList>
            <person name="de Groot N.N."/>
        </authorList>
    </citation>
    <scope>NUCLEOTIDE SEQUENCE [LARGE SCALE GENOMIC DNA]</scope>
    <source>
        <strain evidence="10 11">DSM 45434</strain>
    </source>
</reference>
<name>A0A1H1N8E3_9CORY</name>
<feature type="transmembrane region" description="Helical" evidence="7">
    <location>
        <begin position="105"/>
        <end position="129"/>
    </location>
</feature>
<evidence type="ECO:0000256" key="1">
    <source>
        <dbReference type="ARBA" id="ARBA00004651"/>
    </source>
</evidence>
<keyword evidence="2 7" id="KW-0813">Transport</keyword>
<dbReference type="GO" id="GO:0043190">
    <property type="term" value="C:ATP-binding cassette (ABC) transporter complex"/>
    <property type="evidence" value="ECO:0007669"/>
    <property type="project" value="InterPro"/>
</dbReference>
<evidence type="ECO:0000313" key="11">
    <source>
        <dbReference type="Proteomes" id="UP000182237"/>
    </source>
</evidence>
<sequence>MSVNATVLYDAPGPRATRRNLIYTVVTVVVFALVAWWVLSRLAANGQLAAEKWAPFLEAQTWTTYILPGLAGTLQAAVVSILFACVYGVVFGLGRLADTRVVRWLCAAIIEFFRAIPVLMLMIFLYQFFAVFNIVPPRGLAFWAVVVALTLYNGSVIAEILRAGIRSLPRGQTEASLALGLSHWQTMWKILLPQSVAAMLPALIAQLVIALKDSALGYQIGYVEVVRSGTQAAAANQNYIPSLIVVALIMIAINYALTALATRVERAVRAGRATRGARSRRTVGHPAQTVQAPGISAAGQEPERQAGSLANRPSTSNN</sequence>
<dbReference type="SUPFAM" id="SSF161098">
    <property type="entry name" value="MetI-like"/>
    <property type="match status" value="1"/>
</dbReference>
<evidence type="ECO:0000256" key="6">
    <source>
        <dbReference type="ARBA" id="ARBA00023136"/>
    </source>
</evidence>
<keyword evidence="4 7" id="KW-0812">Transmembrane</keyword>
<keyword evidence="5 7" id="KW-1133">Transmembrane helix</keyword>
<dbReference type="NCBIfam" id="TIGR01726">
    <property type="entry name" value="HEQRo_perm_3TM"/>
    <property type="match status" value="1"/>
</dbReference>
<keyword evidence="6 7" id="KW-0472">Membrane</keyword>
<evidence type="ECO:0000259" key="9">
    <source>
        <dbReference type="PROSITE" id="PS50928"/>
    </source>
</evidence>
<dbReference type="STRING" id="1203190.GCA_000312345_00066"/>
<dbReference type="CDD" id="cd06261">
    <property type="entry name" value="TM_PBP2"/>
    <property type="match status" value="1"/>
</dbReference>
<dbReference type="eggNOG" id="COG0765">
    <property type="taxonomic scope" value="Bacteria"/>
</dbReference>
<comment type="subcellular location">
    <subcellularLocation>
        <location evidence="1 7">Cell membrane</location>
        <topology evidence="1 7">Multi-pass membrane protein</topology>
    </subcellularLocation>
</comment>
<evidence type="ECO:0000256" key="4">
    <source>
        <dbReference type="ARBA" id="ARBA00022692"/>
    </source>
</evidence>
<gene>
    <name evidence="10" type="ORF">SAMN04488539_0710</name>
</gene>
<feature type="domain" description="ABC transmembrane type-1" evidence="9">
    <location>
        <begin position="70"/>
        <end position="261"/>
    </location>
</feature>
<dbReference type="Proteomes" id="UP000182237">
    <property type="component" value="Chromosome I"/>
</dbReference>
<comment type="similarity">
    <text evidence="7">Belongs to the binding-protein-dependent transport system permease family.</text>
</comment>
<feature type="transmembrane region" description="Helical" evidence="7">
    <location>
        <begin position="239"/>
        <end position="262"/>
    </location>
</feature>
<feature type="transmembrane region" description="Helical" evidence="7">
    <location>
        <begin position="190"/>
        <end position="211"/>
    </location>
</feature>
<dbReference type="OrthoDB" id="4543034at2"/>
<evidence type="ECO:0000256" key="7">
    <source>
        <dbReference type="RuleBase" id="RU363032"/>
    </source>
</evidence>
<evidence type="ECO:0000256" key="5">
    <source>
        <dbReference type="ARBA" id="ARBA00022989"/>
    </source>
</evidence>
<dbReference type="Pfam" id="PF00528">
    <property type="entry name" value="BPD_transp_1"/>
    <property type="match status" value="1"/>
</dbReference>
<dbReference type="Gene3D" id="1.10.3720.10">
    <property type="entry name" value="MetI-like"/>
    <property type="match status" value="1"/>
</dbReference>
<evidence type="ECO:0000256" key="8">
    <source>
        <dbReference type="SAM" id="MobiDB-lite"/>
    </source>
</evidence>
<feature type="transmembrane region" description="Helical" evidence="7">
    <location>
        <begin position="141"/>
        <end position="161"/>
    </location>
</feature>
<dbReference type="InterPro" id="IPR043429">
    <property type="entry name" value="ArtM/GltK/GlnP/TcyL/YhdX-like"/>
</dbReference>
<protein>
    <submittedName>
        <fullName evidence="10">Glutamate transport system permease protein</fullName>
    </submittedName>
</protein>
<dbReference type="GO" id="GO:0006865">
    <property type="term" value="P:amino acid transport"/>
    <property type="evidence" value="ECO:0007669"/>
    <property type="project" value="TreeGrafter"/>
</dbReference>
<organism evidence="10 11">
    <name type="scientific">Corynebacterium timonense</name>
    <dbReference type="NCBI Taxonomy" id="441500"/>
    <lineage>
        <taxon>Bacteria</taxon>
        <taxon>Bacillati</taxon>
        <taxon>Actinomycetota</taxon>
        <taxon>Actinomycetes</taxon>
        <taxon>Mycobacteriales</taxon>
        <taxon>Corynebacteriaceae</taxon>
        <taxon>Corynebacterium</taxon>
    </lineage>
</organism>
<dbReference type="RefSeq" id="WP_019192937.1">
    <property type="nucleotide sequence ID" value="NZ_LT629765.1"/>
</dbReference>
<dbReference type="InterPro" id="IPR000515">
    <property type="entry name" value="MetI-like"/>
</dbReference>
<feature type="transmembrane region" description="Helical" evidence="7">
    <location>
        <begin position="65"/>
        <end position="93"/>
    </location>
</feature>
<evidence type="ECO:0000256" key="3">
    <source>
        <dbReference type="ARBA" id="ARBA00022475"/>
    </source>
</evidence>
<dbReference type="PANTHER" id="PTHR30614:SF21">
    <property type="entry name" value="AMINO ACID ABC TRANSPORTER PERMEASE"/>
    <property type="match status" value="1"/>
</dbReference>